<dbReference type="EMBL" id="CP114413">
    <property type="protein sequence ID" value="WAZ27365.1"/>
    <property type="molecule type" value="Genomic_DNA"/>
</dbReference>
<organism evidence="2 3">
    <name type="scientific">Streptomyces cinnabarinus</name>
    <dbReference type="NCBI Taxonomy" id="67287"/>
    <lineage>
        <taxon>Bacteria</taxon>
        <taxon>Bacillati</taxon>
        <taxon>Actinomycetota</taxon>
        <taxon>Actinomycetes</taxon>
        <taxon>Kitasatosporales</taxon>
        <taxon>Streptomycetaceae</taxon>
        <taxon>Streptomyces</taxon>
    </lineage>
</organism>
<proteinExistence type="predicted"/>
<keyword evidence="3" id="KW-1185">Reference proteome</keyword>
<feature type="region of interest" description="Disordered" evidence="1">
    <location>
        <begin position="1"/>
        <end position="27"/>
    </location>
</feature>
<evidence type="ECO:0000313" key="3">
    <source>
        <dbReference type="Proteomes" id="UP001164439"/>
    </source>
</evidence>
<evidence type="ECO:0000256" key="1">
    <source>
        <dbReference type="SAM" id="MobiDB-lite"/>
    </source>
</evidence>
<reference evidence="2" key="1">
    <citation type="submission" date="2022-12" db="EMBL/GenBank/DDBJ databases">
        <authorList>
            <person name="Ruckert C."/>
            <person name="Busche T."/>
            <person name="Kalinowski J."/>
            <person name="Wittmann C."/>
        </authorList>
    </citation>
    <scope>NUCLEOTIDE SEQUENCE</scope>
    <source>
        <strain evidence="2">DSM 40467</strain>
    </source>
</reference>
<sequence length="136" mass="14173">MNDPHAAPAGQLAPPGWSSQPPARTPSSARLTARARGSLALLATLVSGGAEATDKALWQLWTSLHHQGGTTAAGALAVPLLLRIAVAGRPELRADSLRLIDEIGRCQYMGDGSREGLLQVAEEPLMVEGSTMCPVD</sequence>
<feature type="compositionally biased region" description="Polar residues" evidence="1">
    <location>
        <begin position="17"/>
        <end position="27"/>
    </location>
</feature>
<evidence type="ECO:0000313" key="2">
    <source>
        <dbReference type="EMBL" id="WAZ27365.1"/>
    </source>
</evidence>
<accession>A0ABY7KUR1</accession>
<gene>
    <name evidence="2" type="ORF">STRCI_008571</name>
</gene>
<dbReference type="RefSeq" id="WP_269664813.1">
    <property type="nucleotide sequence ID" value="NZ_CP114413.1"/>
</dbReference>
<protein>
    <submittedName>
        <fullName evidence="2">Uncharacterized protein</fullName>
    </submittedName>
</protein>
<dbReference type="Proteomes" id="UP001164439">
    <property type="component" value="Chromosome"/>
</dbReference>
<name>A0ABY7KUR1_9ACTN</name>